<gene>
    <name evidence="1" type="ORF">Tco025E_09747</name>
</gene>
<dbReference type="Proteomes" id="UP000284403">
    <property type="component" value="Unassembled WGS sequence"/>
</dbReference>
<dbReference type="AlphaFoldDB" id="A0A422MT23"/>
<organism evidence="1 2">
    <name type="scientific">Trypanosoma conorhini</name>
    <dbReference type="NCBI Taxonomy" id="83891"/>
    <lineage>
        <taxon>Eukaryota</taxon>
        <taxon>Discoba</taxon>
        <taxon>Euglenozoa</taxon>
        <taxon>Kinetoplastea</taxon>
        <taxon>Metakinetoplastina</taxon>
        <taxon>Trypanosomatida</taxon>
        <taxon>Trypanosomatidae</taxon>
        <taxon>Trypanosoma</taxon>
    </lineage>
</organism>
<protein>
    <submittedName>
        <fullName evidence="1">Retrotransposon hot spot (RHS) protein</fullName>
    </submittedName>
</protein>
<sequence length="117" mass="13693">RAGGEDNTFVGLQVRKQDVPHTTASEVAAFMNYMRRNFNNWKVLKEAMEWEIIYIQHTACTPMRTRQQCIISEEEKRSRSFKSASDFWERKVEQYQVQLDAEVAGQLQAAADKCRFL</sequence>
<keyword evidence="2" id="KW-1185">Reference proteome</keyword>
<proteinExistence type="predicted"/>
<evidence type="ECO:0000313" key="1">
    <source>
        <dbReference type="EMBL" id="RNE96362.1"/>
    </source>
</evidence>
<reference evidence="1 2" key="1">
    <citation type="journal article" date="2018" name="BMC Genomics">
        <title>Genomic comparison of Trypanosoma conorhini and Trypanosoma rangeli to Trypanosoma cruzi strains of high and low virulence.</title>
        <authorList>
            <person name="Bradwell K.R."/>
            <person name="Koparde V.N."/>
            <person name="Matveyev A.V."/>
            <person name="Serrano M.G."/>
            <person name="Alves J.M."/>
            <person name="Parikh H."/>
            <person name="Huang B."/>
            <person name="Lee V."/>
            <person name="Espinosa-Alvarez O."/>
            <person name="Ortiz P.A."/>
            <person name="Costa-Martins A.G."/>
            <person name="Teixeira M.M."/>
            <person name="Buck G.A."/>
        </authorList>
    </citation>
    <scope>NUCLEOTIDE SEQUENCE [LARGE SCALE GENOMIC DNA]</scope>
    <source>
        <strain evidence="1 2">025E</strain>
    </source>
</reference>
<dbReference type="OrthoDB" id="252861at2759"/>
<evidence type="ECO:0000313" key="2">
    <source>
        <dbReference type="Proteomes" id="UP000284403"/>
    </source>
</evidence>
<dbReference type="RefSeq" id="XP_029223321.1">
    <property type="nucleotide sequence ID" value="XM_029376556.1"/>
</dbReference>
<dbReference type="GeneID" id="40323358"/>
<dbReference type="EMBL" id="MKKU01001276">
    <property type="protein sequence ID" value="RNE96362.1"/>
    <property type="molecule type" value="Genomic_DNA"/>
</dbReference>
<name>A0A422MT23_9TRYP</name>
<comment type="caution">
    <text evidence="1">The sequence shown here is derived from an EMBL/GenBank/DDBJ whole genome shotgun (WGS) entry which is preliminary data.</text>
</comment>
<accession>A0A422MT23</accession>
<feature type="non-terminal residue" evidence="1">
    <location>
        <position position="1"/>
    </location>
</feature>